<evidence type="ECO:0000313" key="5">
    <source>
        <dbReference type="Proteomes" id="UP001499967"/>
    </source>
</evidence>
<dbReference type="PANTHER" id="PTHR43639">
    <property type="entry name" value="OXIDOREDUCTASE, SHORT-CHAIN DEHYDROGENASE/REDUCTASE FAMILY (AFU_ORTHOLOGUE AFUA_5G02870)"/>
    <property type="match status" value="1"/>
</dbReference>
<dbReference type="InterPro" id="IPR036291">
    <property type="entry name" value="NAD(P)-bd_dom_sf"/>
</dbReference>
<evidence type="ECO:0000256" key="1">
    <source>
        <dbReference type="ARBA" id="ARBA00006484"/>
    </source>
</evidence>
<comment type="caution">
    <text evidence="4">The sequence shown here is derived from an EMBL/GenBank/DDBJ whole genome shotgun (WGS) entry which is preliminary data.</text>
</comment>
<organism evidence="4 5">
    <name type="scientific">Pseudonocardia zijingensis</name>
    <dbReference type="NCBI Taxonomy" id="153376"/>
    <lineage>
        <taxon>Bacteria</taxon>
        <taxon>Bacillati</taxon>
        <taxon>Actinomycetota</taxon>
        <taxon>Actinomycetes</taxon>
        <taxon>Pseudonocardiales</taxon>
        <taxon>Pseudonocardiaceae</taxon>
        <taxon>Pseudonocardia</taxon>
    </lineage>
</organism>
<dbReference type="PRINTS" id="PR00081">
    <property type="entry name" value="GDHRDH"/>
</dbReference>
<dbReference type="CDD" id="cd05233">
    <property type="entry name" value="SDR_c"/>
    <property type="match status" value="1"/>
</dbReference>
<dbReference type="SMART" id="SM00822">
    <property type="entry name" value="PKS_KR"/>
    <property type="match status" value="1"/>
</dbReference>
<comment type="similarity">
    <text evidence="1">Belongs to the short-chain dehydrogenases/reductases (SDR) family.</text>
</comment>
<feature type="domain" description="Ketoreductase" evidence="3">
    <location>
        <begin position="5"/>
        <end position="183"/>
    </location>
</feature>
<evidence type="ECO:0000256" key="2">
    <source>
        <dbReference type="ARBA" id="ARBA00023002"/>
    </source>
</evidence>
<keyword evidence="2" id="KW-0560">Oxidoreductase</keyword>
<accession>A0ABN1PXS8</accession>
<evidence type="ECO:0000259" key="3">
    <source>
        <dbReference type="SMART" id="SM00822"/>
    </source>
</evidence>
<reference evidence="4 5" key="1">
    <citation type="journal article" date="2019" name="Int. J. Syst. Evol. Microbiol.">
        <title>The Global Catalogue of Microorganisms (GCM) 10K type strain sequencing project: providing services to taxonomists for standard genome sequencing and annotation.</title>
        <authorList>
            <consortium name="The Broad Institute Genomics Platform"/>
            <consortium name="The Broad Institute Genome Sequencing Center for Infectious Disease"/>
            <person name="Wu L."/>
            <person name="Ma J."/>
        </authorList>
    </citation>
    <scope>NUCLEOTIDE SEQUENCE [LARGE SCALE GENOMIC DNA]</scope>
    <source>
        <strain evidence="4 5">JCM 11117</strain>
    </source>
</reference>
<dbReference type="EMBL" id="BAAAHP010000071">
    <property type="protein sequence ID" value="GAA0934310.1"/>
    <property type="molecule type" value="Genomic_DNA"/>
</dbReference>
<evidence type="ECO:0000313" key="4">
    <source>
        <dbReference type="EMBL" id="GAA0934310.1"/>
    </source>
</evidence>
<proteinExistence type="inferred from homology"/>
<protein>
    <submittedName>
        <fullName evidence="4">SDR family oxidoreductase</fullName>
    </submittedName>
</protein>
<dbReference type="PANTHER" id="PTHR43639:SF1">
    <property type="entry name" value="SHORT-CHAIN DEHYDROGENASE_REDUCTASE FAMILY PROTEIN"/>
    <property type="match status" value="1"/>
</dbReference>
<dbReference type="Gene3D" id="3.40.50.720">
    <property type="entry name" value="NAD(P)-binding Rossmann-like Domain"/>
    <property type="match status" value="1"/>
</dbReference>
<dbReference type="Pfam" id="PF13561">
    <property type="entry name" value="adh_short_C2"/>
    <property type="match status" value="1"/>
</dbReference>
<dbReference type="Proteomes" id="UP001499967">
    <property type="component" value="Unassembled WGS sequence"/>
</dbReference>
<dbReference type="PROSITE" id="PS00061">
    <property type="entry name" value="ADH_SHORT"/>
    <property type="match status" value="1"/>
</dbReference>
<dbReference type="InterPro" id="IPR002347">
    <property type="entry name" value="SDR_fam"/>
</dbReference>
<dbReference type="PRINTS" id="PR00080">
    <property type="entry name" value="SDRFAMILY"/>
</dbReference>
<dbReference type="SUPFAM" id="SSF51735">
    <property type="entry name" value="NAD(P)-binding Rossmann-fold domains"/>
    <property type="match status" value="1"/>
</dbReference>
<dbReference type="InterPro" id="IPR020904">
    <property type="entry name" value="Sc_DH/Rdtase_CS"/>
</dbReference>
<gene>
    <name evidence="4" type="ORF">GCM10009559_24750</name>
</gene>
<dbReference type="RefSeq" id="WP_343941469.1">
    <property type="nucleotide sequence ID" value="NZ_BAAAHP010000071.1"/>
</dbReference>
<keyword evidence="5" id="KW-1185">Reference proteome</keyword>
<sequence>MTTQGHVLITGVIGRIGTAIAQAFLRAGYRITGIDFRADELAATVAALGPPDRVRGRIADLSDAARVETTFEEAWVDPGPVDVLVNCAAIAPVNPVAGMDPCIWDRVMAVNLRAPVILTSALAKRVLAAGRTASIVNISSGNALRARAGAAHYCASKAAVESLTRSAALELGPSIRVNAVSPGFVDVDSPVNPVSREYADSFPLTPMGRHGTPEDIARAVFWLAGPDAEFCTGTVLRVDGGSLAGLKSLPVQSRHDGGTPS</sequence>
<name>A0ABN1PXS8_9PSEU</name>
<dbReference type="InterPro" id="IPR057326">
    <property type="entry name" value="KR_dom"/>
</dbReference>